<dbReference type="Gene3D" id="1.10.530.10">
    <property type="match status" value="1"/>
</dbReference>
<keyword evidence="3" id="KW-0378">Hydrolase</keyword>
<evidence type="ECO:0000259" key="5">
    <source>
        <dbReference type="PROSITE" id="PS51782"/>
    </source>
</evidence>
<evidence type="ECO:0000256" key="4">
    <source>
        <dbReference type="ARBA" id="ARBA00032108"/>
    </source>
</evidence>
<dbReference type="PROSITE" id="PS51257">
    <property type="entry name" value="PROKAR_LIPOPROTEIN"/>
    <property type="match status" value="1"/>
</dbReference>
<dbReference type="RefSeq" id="WP_316661512.1">
    <property type="nucleotide sequence ID" value="NZ_JAWHTF010000002.1"/>
</dbReference>
<keyword evidence="1" id="KW-0929">Antimicrobial</keyword>
<evidence type="ECO:0000256" key="3">
    <source>
        <dbReference type="ARBA" id="ARBA00022801"/>
    </source>
</evidence>
<keyword evidence="2" id="KW-0081">Bacteriolytic enzyme</keyword>
<dbReference type="PANTHER" id="PTHR33308:SF9">
    <property type="entry name" value="PEPTIDOGLYCAN HYDROLASE FLGJ"/>
    <property type="match status" value="1"/>
</dbReference>
<dbReference type="SMART" id="SM00047">
    <property type="entry name" value="LYZ2"/>
    <property type="match status" value="1"/>
</dbReference>
<gene>
    <name evidence="6" type="ORF">RXV94_05570</name>
</gene>
<comment type="caution">
    <text evidence="6">The sequence shown here is derived from an EMBL/GenBank/DDBJ whole genome shotgun (WGS) entry which is preliminary data.</text>
</comment>
<evidence type="ECO:0000313" key="6">
    <source>
        <dbReference type="EMBL" id="MDU8885619.1"/>
    </source>
</evidence>
<dbReference type="InterPro" id="IPR036779">
    <property type="entry name" value="LysM_dom_sf"/>
</dbReference>
<name>A0ABU3U5C6_9FLAO</name>
<accession>A0ABU3U5C6</accession>
<proteinExistence type="predicted"/>
<dbReference type="InterPro" id="IPR051056">
    <property type="entry name" value="Glycosyl_Hydrolase_73"/>
</dbReference>
<dbReference type="CDD" id="cd00118">
    <property type="entry name" value="LysM"/>
    <property type="match status" value="1"/>
</dbReference>
<dbReference type="Proteomes" id="UP001268651">
    <property type="component" value="Unassembled WGS sequence"/>
</dbReference>
<reference evidence="6 7" key="1">
    <citation type="submission" date="2023-10" db="EMBL/GenBank/DDBJ databases">
        <title>Marimonas sp. nov. isolated from tidal mud flat.</title>
        <authorList>
            <person name="Jaincy N.J."/>
            <person name="Srinivasan S."/>
            <person name="Lee S.-S."/>
        </authorList>
    </citation>
    <scope>NUCLEOTIDE SEQUENCE [LARGE SCALE GENOMIC DNA]</scope>
    <source>
        <strain evidence="6 7">MJ-SS3</strain>
    </source>
</reference>
<sequence>MKRFLAVLFIGIFMFSCGTKKRVAQREVERQKREEVVVHETKEEETVIEETNEILTPTIDIPNSNEDYIDMYSAIAQQEMKLYGIPASITLAQGILESGSGKGRLSTEANNHFGIKCHEWTGARIYHDDDESQECFRKYIDAKYSFRDHSLFLTERRRYAGLFDLRKDDYKRWAKGLKAAGYATDKRYPEKLISLIERYELYKFDKFVNTEAQNQETAEIREYVVIKGDTLYSISKRFNLTVQELQQLNGLNTNDIKIGQILNVKPSSKDF</sequence>
<dbReference type="PANTHER" id="PTHR33308">
    <property type="entry name" value="PEPTIDOGLYCAN HYDROLASE FLGJ"/>
    <property type="match status" value="1"/>
</dbReference>
<evidence type="ECO:0000256" key="1">
    <source>
        <dbReference type="ARBA" id="ARBA00022529"/>
    </source>
</evidence>
<protein>
    <recommendedName>
        <fullName evidence="4">Peptidoglycan hydrolase</fullName>
    </recommendedName>
</protein>
<dbReference type="Pfam" id="PF01476">
    <property type="entry name" value="LysM"/>
    <property type="match status" value="1"/>
</dbReference>
<dbReference type="SUPFAM" id="SSF54106">
    <property type="entry name" value="LysM domain"/>
    <property type="match status" value="1"/>
</dbReference>
<dbReference type="PROSITE" id="PS51782">
    <property type="entry name" value="LYSM"/>
    <property type="match status" value="1"/>
</dbReference>
<dbReference type="InterPro" id="IPR018392">
    <property type="entry name" value="LysM"/>
</dbReference>
<keyword evidence="7" id="KW-1185">Reference proteome</keyword>
<evidence type="ECO:0000256" key="2">
    <source>
        <dbReference type="ARBA" id="ARBA00022638"/>
    </source>
</evidence>
<dbReference type="SMART" id="SM00257">
    <property type="entry name" value="LysM"/>
    <property type="match status" value="1"/>
</dbReference>
<dbReference type="Gene3D" id="3.10.350.10">
    <property type="entry name" value="LysM domain"/>
    <property type="match status" value="1"/>
</dbReference>
<dbReference type="Pfam" id="PF01832">
    <property type="entry name" value="Glucosaminidase"/>
    <property type="match status" value="1"/>
</dbReference>
<dbReference type="InterPro" id="IPR002901">
    <property type="entry name" value="MGlyc_endo_b_GlcNAc-like_dom"/>
</dbReference>
<dbReference type="EMBL" id="JAWHTF010000002">
    <property type="protein sequence ID" value="MDU8885619.1"/>
    <property type="molecule type" value="Genomic_DNA"/>
</dbReference>
<feature type="domain" description="LysM" evidence="5">
    <location>
        <begin position="221"/>
        <end position="264"/>
    </location>
</feature>
<evidence type="ECO:0000313" key="7">
    <source>
        <dbReference type="Proteomes" id="UP001268651"/>
    </source>
</evidence>
<organism evidence="6 7">
    <name type="scientific">Gilvirhabdus luticola</name>
    <dbReference type="NCBI Taxonomy" id="3079858"/>
    <lineage>
        <taxon>Bacteria</taxon>
        <taxon>Pseudomonadati</taxon>
        <taxon>Bacteroidota</taxon>
        <taxon>Flavobacteriia</taxon>
        <taxon>Flavobacteriales</taxon>
        <taxon>Flavobacteriaceae</taxon>
        <taxon>Gilvirhabdus</taxon>
    </lineage>
</organism>